<feature type="compositionally biased region" description="Basic residues" evidence="1">
    <location>
        <begin position="451"/>
        <end position="460"/>
    </location>
</feature>
<feature type="compositionally biased region" description="Polar residues" evidence="1">
    <location>
        <begin position="596"/>
        <end position="607"/>
    </location>
</feature>
<protein>
    <submittedName>
        <fullName evidence="2">Uncharacterized protein</fullName>
    </submittedName>
</protein>
<evidence type="ECO:0000313" key="2">
    <source>
        <dbReference type="EMBL" id="CAG7630174.1"/>
    </source>
</evidence>
<feature type="compositionally biased region" description="Basic residues" evidence="1">
    <location>
        <begin position="492"/>
        <end position="502"/>
    </location>
</feature>
<feature type="compositionally biased region" description="Basic and acidic residues" evidence="1">
    <location>
        <begin position="88"/>
        <end position="111"/>
    </location>
</feature>
<feature type="region of interest" description="Disordered" evidence="1">
    <location>
        <begin position="451"/>
        <end position="525"/>
    </location>
</feature>
<organism evidence="2 3">
    <name type="scientific">Actinacidiphila bryophytorum</name>
    <dbReference type="NCBI Taxonomy" id="1436133"/>
    <lineage>
        <taxon>Bacteria</taxon>
        <taxon>Bacillati</taxon>
        <taxon>Actinomycetota</taxon>
        <taxon>Actinomycetes</taxon>
        <taxon>Kitasatosporales</taxon>
        <taxon>Streptomycetaceae</taxon>
        <taxon>Actinacidiphila</taxon>
    </lineage>
</organism>
<accession>A0A9W4E504</accession>
<feature type="compositionally biased region" description="Basic and acidic residues" evidence="1">
    <location>
        <begin position="217"/>
        <end position="234"/>
    </location>
</feature>
<feature type="compositionally biased region" description="Basic and acidic residues" evidence="1">
    <location>
        <begin position="193"/>
        <end position="204"/>
    </location>
</feature>
<evidence type="ECO:0000313" key="3">
    <source>
        <dbReference type="Proteomes" id="UP001153328"/>
    </source>
</evidence>
<sequence>MNARVAGGVFLRLRGGRTRPPKPPPTCGDEADLVQRLDACASRADTPCRAWRLRALSNGFSLHFPNGSERMQADPERTGFRRRLRPGSRRDRFDYPTSGEGHHAHEEERTRRPARPAGRTRRAAAASRRRPGPVGHRRLGRRGRAGAAGRLDHGLQRRLQRRVGVRPEPGRLALRHRYGLRLPGRRDHVGHRRDRDGHRLDRQRLPGRIRAPGDQADQGRVRALDLGPDRDPAHRLRGARGRPVGDQRVAQAARTGQRPRLLARLLGDGRRRPPGRCDQLAEHRRAGHHGGRQRAEPALDDLPLRCVGGRVPRPRRHQQRAAGVQWLPDRLPHLLGGHRPHQHRGRAAAVPARRAGDVHGQREPGLDRHLAGRCRPRLLRHLRRGDRRFVPEQGVRVHLAVCRHQLGRGDDGRLDRRQPHEQREFVVRCIDGYVVWYVHRRHVRYVHRHDVRHHQRRLQRRQYERPRLHRGRGDHRFGAGADHLRADDARRVRGRALPRQRRGPAELPDGQQRRHLDADRQRARERHRVDVLVHVREERPAVRHPALHVHLQRLAHGRLAPPPRPDAPGRRGAASCGGVEDHPEAGAARQHVRTGPQRQGSARTQNS</sequence>
<comment type="caution">
    <text evidence="2">The sequence shown here is derived from an EMBL/GenBank/DDBJ whole genome shotgun (WGS) entry which is preliminary data.</text>
</comment>
<keyword evidence="3" id="KW-1185">Reference proteome</keyword>
<proteinExistence type="predicted"/>
<dbReference type="AlphaFoldDB" id="A0A9W4E504"/>
<feature type="compositionally biased region" description="Basic and acidic residues" evidence="1">
    <location>
        <begin position="511"/>
        <end position="525"/>
    </location>
</feature>
<feature type="compositionally biased region" description="Basic residues" evidence="1">
    <location>
        <begin position="112"/>
        <end position="144"/>
    </location>
</feature>
<name>A0A9W4E504_9ACTN</name>
<dbReference type="EMBL" id="CAJVAX010000012">
    <property type="protein sequence ID" value="CAG7630174.1"/>
    <property type="molecule type" value="Genomic_DNA"/>
</dbReference>
<feature type="region of interest" description="Disordered" evidence="1">
    <location>
        <begin position="64"/>
        <end position="170"/>
    </location>
</feature>
<evidence type="ECO:0000256" key="1">
    <source>
        <dbReference type="SAM" id="MobiDB-lite"/>
    </source>
</evidence>
<gene>
    <name evidence="2" type="ORF">SBRY_20637</name>
</gene>
<feature type="region of interest" description="Disordered" evidence="1">
    <location>
        <begin position="183"/>
        <end position="256"/>
    </location>
</feature>
<reference evidence="2" key="1">
    <citation type="submission" date="2021-06" db="EMBL/GenBank/DDBJ databases">
        <authorList>
            <person name="Arsene-Ploetze F."/>
        </authorList>
    </citation>
    <scope>NUCLEOTIDE SEQUENCE</scope>
    <source>
        <strain evidence="2">SBRY1</strain>
    </source>
</reference>
<feature type="compositionally biased region" description="Basic and acidic residues" evidence="1">
    <location>
        <begin position="474"/>
        <end position="491"/>
    </location>
</feature>
<dbReference type="Proteomes" id="UP001153328">
    <property type="component" value="Unassembled WGS sequence"/>
</dbReference>
<feature type="region of interest" description="Disordered" evidence="1">
    <location>
        <begin position="552"/>
        <end position="607"/>
    </location>
</feature>